<organism evidence="3 4">
    <name type="scientific">Streptomyces variegatus</name>
    <dbReference type="NCBI Taxonomy" id="284040"/>
    <lineage>
        <taxon>Bacteria</taxon>
        <taxon>Bacillati</taxon>
        <taxon>Actinomycetota</taxon>
        <taxon>Actinomycetes</taxon>
        <taxon>Kitasatosporales</taxon>
        <taxon>Streptomycetaceae</taxon>
        <taxon>Streptomyces</taxon>
    </lineage>
</organism>
<dbReference type="InterPro" id="IPR002477">
    <property type="entry name" value="Peptidoglycan-bd-like"/>
</dbReference>
<dbReference type="PANTHER" id="PTHR30469:SF15">
    <property type="entry name" value="HLYD FAMILY OF SECRETION PROTEINS"/>
    <property type="match status" value="1"/>
</dbReference>
<dbReference type="EMBL" id="JYJH01000011">
    <property type="protein sequence ID" value="KJK38465.1"/>
    <property type="molecule type" value="Genomic_DNA"/>
</dbReference>
<dbReference type="GO" id="GO:0015562">
    <property type="term" value="F:efflux transmembrane transporter activity"/>
    <property type="evidence" value="ECO:0007669"/>
    <property type="project" value="TreeGrafter"/>
</dbReference>
<gene>
    <name evidence="3" type="ORF">UK15_17545</name>
</gene>
<reference evidence="4" key="1">
    <citation type="submission" date="2015-02" db="EMBL/GenBank/DDBJ databases">
        <authorList>
            <person name="Ju K.-S."/>
            <person name="Doroghazi J.R."/>
            <person name="Metcalf W."/>
        </authorList>
    </citation>
    <scope>NUCLEOTIDE SEQUENCE [LARGE SCALE GENOMIC DNA]</scope>
    <source>
        <strain evidence="4">NRRL B-16380</strain>
    </source>
</reference>
<evidence type="ECO:0000313" key="3">
    <source>
        <dbReference type="EMBL" id="KJK38465.1"/>
    </source>
</evidence>
<evidence type="ECO:0000313" key="4">
    <source>
        <dbReference type="Proteomes" id="UP000034786"/>
    </source>
</evidence>
<feature type="domain" description="Peptidoglycan binding-like" evidence="2">
    <location>
        <begin position="141"/>
        <end position="177"/>
    </location>
</feature>
<dbReference type="GO" id="GO:1990281">
    <property type="term" value="C:efflux pump complex"/>
    <property type="evidence" value="ECO:0007669"/>
    <property type="project" value="TreeGrafter"/>
</dbReference>
<dbReference type="Proteomes" id="UP000034786">
    <property type="component" value="Unassembled WGS sequence"/>
</dbReference>
<dbReference type="PANTHER" id="PTHR30469">
    <property type="entry name" value="MULTIDRUG RESISTANCE PROTEIN MDTA"/>
    <property type="match status" value="1"/>
</dbReference>
<evidence type="ECO:0000256" key="1">
    <source>
        <dbReference type="SAM" id="Coils"/>
    </source>
</evidence>
<dbReference type="InterPro" id="IPR006311">
    <property type="entry name" value="TAT_signal"/>
</dbReference>
<accession>A0A0M2GL73</accession>
<protein>
    <recommendedName>
        <fullName evidence="2">Peptidoglycan binding-like domain-containing protein</fullName>
    </recommendedName>
</protein>
<keyword evidence="4" id="KW-1185">Reference proteome</keyword>
<dbReference type="SUPFAM" id="SSF47090">
    <property type="entry name" value="PGBD-like"/>
    <property type="match status" value="1"/>
</dbReference>
<dbReference type="Gene3D" id="2.40.420.20">
    <property type="match status" value="1"/>
</dbReference>
<dbReference type="PROSITE" id="PS51318">
    <property type="entry name" value="TAT"/>
    <property type="match status" value="1"/>
</dbReference>
<proteinExistence type="predicted"/>
<dbReference type="RefSeq" id="WP_031138470.1">
    <property type="nucleotide sequence ID" value="NZ_JYJH01000011.1"/>
</dbReference>
<dbReference type="STRING" id="284040.UK15_17545"/>
<dbReference type="AlphaFoldDB" id="A0A0M2GL73"/>
<dbReference type="PATRIC" id="fig|284040.3.peg.1282"/>
<comment type="caution">
    <text evidence="3">The sequence shown here is derived from an EMBL/GenBank/DDBJ whole genome shotgun (WGS) entry which is preliminary data.</text>
</comment>
<dbReference type="Pfam" id="PF01471">
    <property type="entry name" value="PG_binding_1"/>
    <property type="match status" value="1"/>
</dbReference>
<feature type="coiled-coil region" evidence="1">
    <location>
        <begin position="199"/>
        <end position="246"/>
    </location>
</feature>
<name>A0A0M2GL73_9ACTN</name>
<dbReference type="InterPro" id="IPR036365">
    <property type="entry name" value="PGBD-like_sf"/>
</dbReference>
<dbReference type="Gene3D" id="1.10.101.10">
    <property type="entry name" value="PGBD-like superfamily/PGBD"/>
    <property type="match status" value="1"/>
</dbReference>
<keyword evidence="1" id="KW-0175">Coiled coil</keyword>
<sequence length="456" mass="46401">MSKQGESSGLTRRRWSLTALAVGSVVLVGAALWTSAYVKSPAQAAAEARPPAPDVLTAPVEHRVLADTVVTRGTVSASQTVDIAPAGTAAEDVARPVVTKVMVRSGQTFRGGRVLVEVSGRPVFALRGELPVYRDLKPGSRGDDVRQLQKALRDRGHGTGADTPGTYGPGTKQAVAALYAAIGYEPVTAGGGKDGADPLESARDEVKSAQRVLDGLLGDKADADEIRYAREDLTEAKAALAEAEAVSGPMVPASEVVFLSGFPARVDSMTAKVGTVAGEKLATVSAGRLVVTGFLGAQEKDLVRPGQKVKVLSEVYGQELTGTVGTVADTPTVPEADADDTAAAAAPAGQGYAITVKPDSALPARLAGQDVRLTVEAGSSDGKVLVVPVSALSAGADARTTVTVLDATGERRRVEVRPGTSGDGYTAVTPVGGARLAAGDKVVVGVRPAAGDGTAR</sequence>
<dbReference type="InterPro" id="IPR036366">
    <property type="entry name" value="PGBDSf"/>
</dbReference>
<evidence type="ECO:0000259" key="2">
    <source>
        <dbReference type="Pfam" id="PF01471"/>
    </source>
</evidence>